<reference evidence="2 3" key="1">
    <citation type="submission" date="2019-12" db="EMBL/GenBank/DDBJ databases">
        <title>Ruegeria JWLKs population differentiation of coral mucus and skeleton niches.</title>
        <authorList>
            <person name="Luo D."/>
        </authorList>
    </citation>
    <scope>NUCLEOTIDE SEQUENCE [LARGE SCALE GENOMIC DNA]</scope>
    <source>
        <strain evidence="2 3">HKCCD6238</strain>
    </source>
</reference>
<gene>
    <name evidence="2" type="ORF">GS617_03540</name>
</gene>
<keyword evidence="1" id="KW-0812">Transmembrane</keyword>
<protein>
    <submittedName>
        <fullName evidence="2">Uncharacterized protein</fullName>
    </submittedName>
</protein>
<evidence type="ECO:0000313" key="3">
    <source>
        <dbReference type="Proteomes" id="UP000599383"/>
    </source>
</evidence>
<feature type="transmembrane region" description="Helical" evidence="1">
    <location>
        <begin position="75"/>
        <end position="95"/>
    </location>
</feature>
<comment type="caution">
    <text evidence="2">The sequence shown here is derived from an EMBL/GenBank/DDBJ whole genome shotgun (WGS) entry which is preliminary data.</text>
</comment>
<evidence type="ECO:0000313" key="2">
    <source>
        <dbReference type="EMBL" id="NOD29337.1"/>
    </source>
</evidence>
<dbReference type="Proteomes" id="UP000599383">
    <property type="component" value="Unassembled WGS sequence"/>
</dbReference>
<keyword evidence="1" id="KW-1133">Transmembrane helix</keyword>
<feature type="transmembrane region" description="Helical" evidence="1">
    <location>
        <begin position="17"/>
        <end position="36"/>
    </location>
</feature>
<accession>A0ABX1W600</accession>
<proteinExistence type="predicted"/>
<organism evidence="2 3">
    <name type="scientific">Ruegeria atlantica</name>
    <dbReference type="NCBI Taxonomy" id="81569"/>
    <lineage>
        <taxon>Bacteria</taxon>
        <taxon>Pseudomonadati</taxon>
        <taxon>Pseudomonadota</taxon>
        <taxon>Alphaproteobacteria</taxon>
        <taxon>Rhodobacterales</taxon>
        <taxon>Roseobacteraceae</taxon>
        <taxon>Ruegeria</taxon>
    </lineage>
</organism>
<name>A0ABX1W600_9RHOB</name>
<keyword evidence="3" id="KW-1185">Reference proteome</keyword>
<dbReference type="EMBL" id="WVQY01000001">
    <property type="protein sequence ID" value="NOD29337.1"/>
    <property type="molecule type" value="Genomic_DNA"/>
</dbReference>
<sequence length="150" mass="16847">MIEPMTFGELSNFVKQIGFSYLAGLGIILSGLIPGFQRTSDSGENYADAIAAFRRQKFGWGAEEKYSETATKSSLFQNVLGLIVLATIAFFMWFLMNRLHYPILSLAAGVLMIIMAINIRRNFRKRWSGSMLEFDFGSIAIGLLFLLSRI</sequence>
<keyword evidence="1" id="KW-0472">Membrane</keyword>
<feature type="transmembrane region" description="Helical" evidence="1">
    <location>
        <begin position="101"/>
        <end position="119"/>
    </location>
</feature>
<dbReference type="RefSeq" id="WP_171362752.1">
    <property type="nucleotide sequence ID" value="NZ_WVQY01000001.1"/>
</dbReference>
<evidence type="ECO:0000256" key="1">
    <source>
        <dbReference type="SAM" id="Phobius"/>
    </source>
</evidence>